<proteinExistence type="predicted"/>
<dbReference type="GO" id="GO:0016810">
    <property type="term" value="F:hydrolase activity, acting on carbon-nitrogen (but not peptide) bonds"/>
    <property type="evidence" value="ECO:0007669"/>
    <property type="project" value="InterPro"/>
</dbReference>
<dbReference type="STRING" id="1077936.SAMN05421545_3202"/>
<dbReference type="RefSeq" id="WP_076422813.1">
    <property type="nucleotide sequence ID" value="NZ_FTNM01000005.1"/>
</dbReference>
<organism evidence="4 5">
    <name type="scientific">Pontibacter lucknowensis</name>
    <dbReference type="NCBI Taxonomy" id="1077936"/>
    <lineage>
        <taxon>Bacteria</taxon>
        <taxon>Pseudomonadati</taxon>
        <taxon>Bacteroidota</taxon>
        <taxon>Cytophagia</taxon>
        <taxon>Cytophagales</taxon>
        <taxon>Hymenobacteraceae</taxon>
        <taxon>Pontibacter</taxon>
    </lineage>
</organism>
<dbReference type="EMBL" id="FTNM01000005">
    <property type="protein sequence ID" value="SIR33722.1"/>
    <property type="molecule type" value="Genomic_DNA"/>
</dbReference>
<dbReference type="InterPro" id="IPR011330">
    <property type="entry name" value="Glyco_hydro/deAcase_b/a-brl"/>
</dbReference>
<gene>
    <name evidence="4" type="ORF">SAMN05421545_3202</name>
</gene>
<dbReference type="GO" id="GO:0005576">
    <property type="term" value="C:extracellular region"/>
    <property type="evidence" value="ECO:0007669"/>
    <property type="project" value="UniProtKB-SubCell"/>
</dbReference>
<feature type="domain" description="NodB homology" evidence="3">
    <location>
        <begin position="155"/>
        <end position="314"/>
    </location>
</feature>
<keyword evidence="2" id="KW-0732">Signal</keyword>
<comment type="subcellular location">
    <subcellularLocation>
        <location evidence="1">Secreted</location>
    </subcellularLocation>
</comment>
<dbReference type="InterPro" id="IPR002509">
    <property type="entry name" value="NODB_dom"/>
</dbReference>
<reference evidence="5" key="1">
    <citation type="submission" date="2017-01" db="EMBL/GenBank/DDBJ databases">
        <authorList>
            <person name="Varghese N."/>
            <person name="Submissions S."/>
        </authorList>
    </citation>
    <scope>NUCLEOTIDE SEQUENCE [LARGE SCALE GENOMIC DNA]</scope>
    <source>
        <strain evidence="5">DM9</strain>
    </source>
</reference>
<dbReference type="OrthoDB" id="9778320at2"/>
<dbReference type="Pfam" id="PF01522">
    <property type="entry name" value="Polysacc_deac_1"/>
    <property type="match status" value="1"/>
</dbReference>
<dbReference type="GO" id="GO:0005975">
    <property type="term" value="P:carbohydrate metabolic process"/>
    <property type="evidence" value="ECO:0007669"/>
    <property type="project" value="InterPro"/>
</dbReference>
<dbReference type="PROSITE" id="PS51257">
    <property type="entry name" value="PROKAR_LIPOPROTEIN"/>
    <property type="match status" value="1"/>
</dbReference>
<dbReference type="PROSITE" id="PS51677">
    <property type="entry name" value="NODB"/>
    <property type="match status" value="1"/>
</dbReference>
<dbReference type="InterPro" id="IPR051398">
    <property type="entry name" value="Polysacch_Deacetylase"/>
</dbReference>
<dbReference type="SUPFAM" id="SSF88713">
    <property type="entry name" value="Glycoside hydrolase/deacetylase"/>
    <property type="match status" value="1"/>
</dbReference>
<keyword evidence="5" id="KW-1185">Reference proteome</keyword>
<protein>
    <submittedName>
        <fullName evidence="4">Polysaccharide deacetylase</fullName>
    </submittedName>
</protein>
<evidence type="ECO:0000259" key="3">
    <source>
        <dbReference type="PROSITE" id="PS51677"/>
    </source>
</evidence>
<dbReference type="Proteomes" id="UP000185924">
    <property type="component" value="Unassembled WGS sequence"/>
</dbReference>
<evidence type="ECO:0000313" key="4">
    <source>
        <dbReference type="EMBL" id="SIR33722.1"/>
    </source>
</evidence>
<accession>A0A1N7A3S6</accession>
<dbReference type="AlphaFoldDB" id="A0A1N7A3S6"/>
<dbReference type="PANTHER" id="PTHR34216">
    <property type="match status" value="1"/>
</dbReference>
<dbReference type="CDD" id="cd10918">
    <property type="entry name" value="CE4_NodB_like_5s_6s"/>
    <property type="match status" value="1"/>
</dbReference>
<evidence type="ECO:0000256" key="2">
    <source>
        <dbReference type="ARBA" id="ARBA00022729"/>
    </source>
</evidence>
<evidence type="ECO:0000313" key="5">
    <source>
        <dbReference type="Proteomes" id="UP000185924"/>
    </source>
</evidence>
<dbReference type="Gene3D" id="3.20.20.370">
    <property type="entry name" value="Glycoside hydrolase/deacetylase"/>
    <property type="match status" value="1"/>
</dbReference>
<name>A0A1N7A3S6_9BACT</name>
<dbReference type="PANTHER" id="PTHR34216:SF3">
    <property type="entry name" value="POLY-BETA-1,6-N-ACETYL-D-GLUCOSAMINE N-DEACETYLASE"/>
    <property type="match status" value="1"/>
</dbReference>
<sequence>MNYPYSRLRLPIITFLITFLVSLSSCMQGGKTAEAQSPVEAAIPVDSDAESNAIPAPDTLTLQAAIPEQSSQPPVLVASSIADAETIIARKQVPILCYHQVRDWREKDSKQAKDYIIPEERFKEHIKMLADSGYQTVLPDQLMAYLTTGAPLPEKPVMLTFDDTSLGQYTVAAPELEKYGFKGVFFIMTVSLGRPNYMSKAQVKELSDRGHVIGSHTWDHQNVKKYQGQDWVTQVEKPSRQLTEITGKPTEYFAYPFGLWNPKAIPELKQRGMAGAFQLAGKRDPQDPLHSIRRIIASGYWSAPSLQRAMINSF</sequence>
<evidence type="ECO:0000256" key="1">
    <source>
        <dbReference type="ARBA" id="ARBA00004613"/>
    </source>
</evidence>